<dbReference type="EMBL" id="CDMY01000305">
    <property type="protein sequence ID" value="CEM01571.1"/>
    <property type="molecule type" value="Genomic_DNA"/>
</dbReference>
<feature type="compositionally biased region" description="Basic and acidic residues" evidence="1">
    <location>
        <begin position="478"/>
        <end position="525"/>
    </location>
</feature>
<gene>
    <name evidence="2" type="ORF">Vbra_13201</name>
</gene>
<protein>
    <submittedName>
        <fullName evidence="2">Uncharacterized protein</fullName>
    </submittedName>
</protein>
<feature type="region of interest" description="Disordered" evidence="1">
    <location>
        <begin position="450"/>
        <end position="525"/>
    </location>
</feature>
<sequence>MAERHTVTFRSLSGSAASATEEDLRQLGLKVRPFASLAAPSRLPPVPITSVLLPKVPFQSFASVPTREVDLTMSPSRNASFLTARGGNDNPIGKGRLVNAGVPPAPAASLAVSMTNMSVVSEGAEGEEERSPVVVVPRLALPAGRKAKVNDWFTHTGRKRYATFSFSLVLPSISTARQPIHVGGVDEPQTMLSNVTRQSNAARALEAAELRQTEERKKLLDLERQRGASSDTILEKDVFDRYREFLFHQQPQGFSPSLLPPLLDYRDLQPSPALLVPATDSSGSSSSSATMHTLPSLTDMAEHRRQRKRGRHFDFSLNERAELLRAIQWYNQASGWQWEGVVGRNVFCRFVVNLELPGLETSGQLWSEFIDRFLWVAWVFDAHATIIHVTRPHLVIMQRGRSVLTKAQFLSVMAEVLGHLMQPIQSRMEYFISYHLKRAVQRVAPSLLARSPTSSHPLTDHQDSHTPQGLPPAAAKGRMGDREGGTIRRRGSPKDKESRKRGTKVRRDPEGDPRATQRPDKRMDAARHKVMGVKAIKDAPKAGADDETVSTVPTVRIFRHVRYMLLEPEVLVMCAALLPIFKRLFAVYTAMPPKESGGAQLTDSKASGWSDASMLGHMTQREFVVFCVDFDIIPRLCHRSRAAEIYNDSQCLTFVERRTSSDIAVAPRLHRSATDSNVSLDYLSTHAIDEETQKDDQAAAAAAADDAKTPPPSTNPQQKRSSMVITGTQQQEAPPALPTPPQPTSKDNKKALGAAKVGAGGRRQTGKDERPPAVGRGVADAPPGKKRADVNKLNKRFAVASLMETVLKIAFLYLHHYSTQPQMASSSYVKVVWLYTFLLSRIHHVRQLQQHQGAASDPRSSRAGTGVTGSAVMGKREVRSPKLREVASQPEIFELDALVTSLIRQKLAIQPSARDAPSPSISPTASYLPLLKSARPSPRPPPDVSSSSSLSHLPQHFSLSPEEFVWERQVEARTLEALMARVKQSGAGGGGGGGGVSPVSRRQKGGRGSSTATVGDLRLFVGVVGSGIEGAMNCKMGAGEKDAVLMPLVAESST</sequence>
<dbReference type="Proteomes" id="UP000041254">
    <property type="component" value="Unassembled WGS sequence"/>
</dbReference>
<proteinExistence type="predicted"/>
<name>A0A0G4ET26_VITBC</name>
<reference evidence="2 3" key="1">
    <citation type="submission" date="2014-11" db="EMBL/GenBank/DDBJ databases">
        <authorList>
            <person name="Zhu J."/>
            <person name="Qi W."/>
            <person name="Song R."/>
        </authorList>
    </citation>
    <scope>NUCLEOTIDE SEQUENCE [LARGE SCALE GENOMIC DNA]</scope>
</reference>
<dbReference type="AlphaFoldDB" id="A0A0G4ET26"/>
<evidence type="ECO:0000313" key="2">
    <source>
        <dbReference type="EMBL" id="CEM01571.1"/>
    </source>
</evidence>
<dbReference type="PANTHER" id="PTHR48125:SF10">
    <property type="entry name" value="OS12G0136300 PROTEIN"/>
    <property type="match status" value="1"/>
</dbReference>
<evidence type="ECO:0000313" key="3">
    <source>
        <dbReference type="Proteomes" id="UP000041254"/>
    </source>
</evidence>
<feature type="region of interest" description="Disordered" evidence="1">
    <location>
        <begin position="984"/>
        <end position="1012"/>
    </location>
</feature>
<feature type="compositionally biased region" description="Polar residues" evidence="1">
    <location>
        <begin position="715"/>
        <end position="727"/>
    </location>
</feature>
<feature type="region of interest" description="Disordered" evidence="1">
    <location>
        <begin position="850"/>
        <end position="875"/>
    </location>
</feature>
<feature type="region of interest" description="Disordered" evidence="1">
    <location>
        <begin position="931"/>
        <end position="953"/>
    </location>
</feature>
<evidence type="ECO:0000256" key="1">
    <source>
        <dbReference type="SAM" id="MobiDB-lite"/>
    </source>
</evidence>
<feature type="region of interest" description="Disordered" evidence="1">
    <location>
        <begin position="693"/>
        <end position="787"/>
    </location>
</feature>
<dbReference type="PANTHER" id="PTHR48125">
    <property type="entry name" value="LP07818P1"/>
    <property type="match status" value="1"/>
</dbReference>
<feature type="compositionally biased region" description="Low complexity" evidence="1">
    <location>
        <begin position="944"/>
        <end position="953"/>
    </location>
</feature>
<dbReference type="VEuPathDB" id="CryptoDB:Vbra_13201"/>
<feature type="compositionally biased region" description="Gly residues" evidence="1">
    <location>
        <begin position="986"/>
        <end position="996"/>
    </location>
</feature>
<keyword evidence="3" id="KW-1185">Reference proteome</keyword>
<organism evidence="2 3">
    <name type="scientific">Vitrella brassicaformis (strain CCMP3155)</name>
    <dbReference type="NCBI Taxonomy" id="1169540"/>
    <lineage>
        <taxon>Eukaryota</taxon>
        <taxon>Sar</taxon>
        <taxon>Alveolata</taxon>
        <taxon>Colpodellida</taxon>
        <taxon>Vitrellaceae</taxon>
        <taxon>Vitrella</taxon>
    </lineage>
</organism>
<dbReference type="InParanoid" id="A0A0G4ET26"/>
<accession>A0A0G4ET26</accession>